<proteinExistence type="predicted"/>
<dbReference type="InterPro" id="IPR004358">
    <property type="entry name" value="Sig_transdc_His_kin-like_C"/>
</dbReference>
<dbReference type="InterPro" id="IPR005467">
    <property type="entry name" value="His_kinase_dom"/>
</dbReference>
<dbReference type="InterPro" id="IPR036097">
    <property type="entry name" value="HisK_dim/P_sf"/>
</dbReference>
<comment type="catalytic activity">
    <reaction evidence="1">
        <text>ATP + protein L-histidine = ADP + protein N-phospho-L-histidine.</text>
        <dbReference type="EC" id="2.7.13.3"/>
    </reaction>
</comment>
<dbReference type="PROSITE" id="PS50110">
    <property type="entry name" value="RESPONSE_REGULATORY"/>
    <property type="match status" value="1"/>
</dbReference>
<evidence type="ECO:0000256" key="2">
    <source>
        <dbReference type="ARBA" id="ARBA00012438"/>
    </source>
</evidence>
<keyword evidence="5" id="KW-1133">Transmembrane helix</keyword>
<feature type="transmembrane region" description="Helical" evidence="5">
    <location>
        <begin position="79"/>
        <end position="104"/>
    </location>
</feature>
<dbReference type="InterPro" id="IPR001610">
    <property type="entry name" value="PAC"/>
</dbReference>
<dbReference type="CDD" id="cd00130">
    <property type="entry name" value="PAS"/>
    <property type="match status" value="1"/>
</dbReference>
<dbReference type="Gene3D" id="3.40.50.2300">
    <property type="match status" value="1"/>
</dbReference>
<dbReference type="SMART" id="SM00448">
    <property type="entry name" value="REC"/>
    <property type="match status" value="1"/>
</dbReference>
<dbReference type="Pfam" id="PF08447">
    <property type="entry name" value="PAS_3"/>
    <property type="match status" value="1"/>
</dbReference>
<evidence type="ECO:0000256" key="1">
    <source>
        <dbReference type="ARBA" id="ARBA00000085"/>
    </source>
</evidence>
<keyword evidence="5" id="KW-0812">Transmembrane</keyword>
<dbReference type="InterPro" id="IPR000014">
    <property type="entry name" value="PAS"/>
</dbReference>
<dbReference type="SMART" id="SM00086">
    <property type="entry name" value="PAC"/>
    <property type="match status" value="1"/>
</dbReference>
<keyword evidence="5" id="KW-0472">Membrane</keyword>
<dbReference type="InterPro" id="IPR003594">
    <property type="entry name" value="HATPase_dom"/>
</dbReference>
<dbReference type="SMART" id="SM00388">
    <property type="entry name" value="HisKA"/>
    <property type="match status" value="1"/>
</dbReference>
<dbReference type="SMART" id="SM00387">
    <property type="entry name" value="HATPase_c"/>
    <property type="match status" value="1"/>
</dbReference>
<dbReference type="SUPFAM" id="SSF55785">
    <property type="entry name" value="PYP-like sensor domain (PAS domain)"/>
    <property type="match status" value="1"/>
</dbReference>
<feature type="modified residue" description="4-aspartylphosphate" evidence="4">
    <location>
        <position position="583"/>
    </location>
</feature>
<feature type="domain" description="PAC" evidence="9">
    <location>
        <begin position="222"/>
        <end position="274"/>
    </location>
</feature>
<feature type="domain" description="PAS" evidence="8">
    <location>
        <begin position="143"/>
        <end position="220"/>
    </location>
</feature>
<dbReference type="Pfam" id="PF00512">
    <property type="entry name" value="HisKA"/>
    <property type="match status" value="1"/>
</dbReference>
<reference evidence="10 11" key="1">
    <citation type="submission" date="2016-10" db="EMBL/GenBank/DDBJ databases">
        <authorList>
            <person name="de Groot N.N."/>
        </authorList>
    </citation>
    <scope>NUCLEOTIDE SEQUENCE [LARGE SCALE GENOMIC DNA]</scope>
    <source>
        <strain evidence="10 11">DSM 29316</strain>
    </source>
</reference>
<dbReference type="PROSITE" id="PS50112">
    <property type="entry name" value="PAS"/>
    <property type="match status" value="1"/>
</dbReference>
<evidence type="ECO:0000256" key="4">
    <source>
        <dbReference type="PROSITE-ProRule" id="PRU00169"/>
    </source>
</evidence>
<dbReference type="AlphaFoldDB" id="A0A1I0VDD4"/>
<evidence type="ECO:0000259" key="7">
    <source>
        <dbReference type="PROSITE" id="PS50110"/>
    </source>
</evidence>
<dbReference type="InterPro" id="IPR013655">
    <property type="entry name" value="PAS_fold_3"/>
</dbReference>
<dbReference type="Gene3D" id="3.30.450.20">
    <property type="entry name" value="PAS domain"/>
    <property type="match status" value="1"/>
</dbReference>
<name>A0A1I0VDD4_9RHOB</name>
<dbReference type="Proteomes" id="UP000198796">
    <property type="component" value="Unassembled WGS sequence"/>
</dbReference>
<organism evidence="10 11">
    <name type="scientific">Poseidonocella pacifica</name>
    <dbReference type="NCBI Taxonomy" id="871651"/>
    <lineage>
        <taxon>Bacteria</taxon>
        <taxon>Pseudomonadati</taxon>
        <taxon>Pseudomonadota</taxon>
        <taxon>Alphaproteobacteria</taxon>
        <taxon>Rhodobacterales</taxon>
        <taxon>Roseobacteraceae</taxon>
        <taxon>Poseidonocella</taxon>
    </lineage>
</organism>
<keyword evidence="3 4" id="KW-0597">Phosphoprotein</keyword>
<dbReference type="InterPro" id="IPR036890">
    <property type="entry name" value="HATPase_C_sf"/>
</dbReference>
<dbReference type="GO" id="GO:0000155">
    <property type="term" value="F:phosphorelay sensor kinase activity"/>
    <property type="evidence" value="ECO:0007669"/>
    <property type="project" value="InterPro"/>
</dbReference>
<feature type="transmembrane region" description="Helical" evidence="5">
    <location>
        <begin position="40"/>
        <end position="72"/>
    </location>
</feature>
<dbReference type="Pfam" id="PF02518">
    <property type="entry name" value="HATPase_c"/>
    <property type="match status" value="1"/>
</dbReference>
<evidence type="ECO:0000259" key="9">
    <source>
        <dbReference type="PROSITE" id="PS50113"/>
    </source>
</evidence>
<sequence>MIKMPTMRGAVFAIPAMLLAVLVPLGLMNGAPMPPPFLLLYMSVMAAALLGGSGTGLLAGCFGAGTVVFCHVSGIGPRLLVGTIFSTAFGILIYLGTGIVLGLLRDQRDRTLLKLHEAEAELRLRLDEETAALEASAKILNVSEVQLDQAARIAKLGYFVFDAQRNLCTVCSKRHAEIFGVSSEEFISMVAELDGNRLAFIHPEDQPEVREKYRRLRAGEEIDMEYRFTRSDGSEGYIREFVVPYFDEAGKAVRGIGSSIDLTEVRRTEQTLLHTQKMDAIGQLTGGIAHDFNNLLAVVLGNLELVEEQIGEDTELREEIDAAKGAVAQGADLIRNMLSFARKARLQPRQLDLGKVVGDVKQWAARVLPPTIEVETRADDDLYPVMADPSSTQSALLNLIVNARDAMPDGGRLTIETTNLDFSAQDGEESGDVLAPGRYVQLAVRDTGSGMSRADLDRIFDPFYTTKRPGEGSGLGLSMVQGFMSQTGGVVRVCSEPGRGTTFRLFFPALEVGQAVVRNEAPPQIEVPTIGARILVAEDEEGLRDLLLKMLRRSGYLPSVAPSGDAALLLDQREGPFDLLLSDVMMPGRLQGPDLATELRKVHPNMPVIFLTGQGGDHAELAETAHGLRLMKPIRREALIRSIECALSGTHILVDPA</sequence>
<evidence type="ECO:0000256" key="5">
    <source>
        <dbReference type="SAM" id="Phobius"/>
    </source>
</evidence>
<dbReference type="InterPro" id="IPR003661">
    <property type="entry name" value="HisK_dim/P_dom"/>
</dbReference>
<dbReference type="PROSITE" id="PS50109">
    <property type="entry name" value="HIS_KIN"/>
    <property type="match status" value="1"/>
</dbReference>
<gene>
    <name evidence="10" type="ORF">SAMN05421688_0541</name>
</gene>
<keyword evidence="11" id="KW-1185">Reference proteome</keyword>
<dbReference type="InterPro" id="IPR035965">
    <property type="entry name" value="PAS-like_dom_sf"/>
</dbReference>
<dbReference type="OrthoDB" id="9796100at2"/>
<feature type="domain" description="Response regulatory" evidence="7">
    <location>
        <begin position="533"/>
        <end position="647"/>
    </location>
</feature>
<dbReference type="EC" id="2.7.13.3" evidence="2"/>
<accession>A0A1I0VDD4</accession>
<dbReference type="Gene3D" id="1.10.287.130">
    <property type="match status" value="1"/>
</dbReference>
<evidence type="ECO:0000313" key="10">
    <source>
        <dbReference type="EMBL" id="SFA74374.1"/>
    </source>
</evidence>
<dbReference type="InterPro" id="IPR011006">
    <property type="entry name" value="CheY-like_superfamily"/>
</dbReference>
<dbReference type="RefSeq" id="WP_139226758.1">
    <property type="nucleotide sequence ID" value="NZ_FOJU01000001.1"/>
</dbReference>
<dbReference type="STRING" id="871651.SAMN05421688_0541"/>
<feature type="domain" description="Histidine kinase" evidence="6">
    <location>
        <begin position="287"/>
        <end position="511"/>
    </location>
</feature>
<dbReference type="PANTHER" id="PTHR43065:SF42">
    <property type="entry name" value="TWO-COMPONENT SENSOR PPRA"/>
    <property type="match status" value="1"/>
</dbReference>
<dbReference type="NCBIfam" id="TIGR00229">
    <property type="entry name" value="sensory_box"/>
    <property type="match status" value="1"/>
</dbReference>
<evidence type="ECO:0000256" key="3">
    <source>
        <dbReference type="ARBA" id="ARBA00022553"/>
    </source>
</evidence>
<protein>
    <recommendedName>
        <fullName evidence="2">histidine kinase</fullName>
        <ecNumber evidence="2">2.7.13.3</ecNumber>
    </recommendedName>
</protein>
<dbReference type="Pfam" id="PF00072">
    <property type="entry name" value="Response_reg"/>
    <property type="match status" value="1"/>
</dbReference>
<dbReference type="CDD" id="cd00082">
    <property type="entry name" value="HisKA"/>
    <property type="match status" value="1"/>
</dbReference>
<dbReference type="Gene3D" id="3.30.565.10">
    <property type="entry name" value="Histidine kinase-like ATPase, C-terminal domain"/>
    <property type="match status" value="1"/>
</dbReference>
<evidence type="ECO:0000259" key="8">
    <source>
        <dbReference type="PROSITE" id="PS50112"/>
    </source>
</evidence>
<dbReference type="PANTHER" id="PTHR43065">
    <property type="entry name" value="SENSOR HISTIDINE KINASE"/>
    <property type="match status" value="1"/>
</dbReference>
<dbReference type="InterPro" id="IPR001789">
    <property type="entry name" value="Sig_transdc_resp-reg_receiver"/>
</dbReference>
<dbReference type="SUPFAM" id="SSF47384">
    <property type="entry name" value="Homodimeric domain of signal transducing histidine kinase"/>
    <property type="match status" value="1"/>
</dbReference>
<dbReference type="PRINTS" id="PR00344">
    <property type="entry name" value="BCTRLSENSOR"/>
</dbReference>
<evidence type="ECO:0000259" key="6">
    <source>
        <dbReference type="PROSITE" id="PS50109"/>
    </source>
</evidence>
<dbReference type="SUPFAM" id="SSF55874">
    <property type="entry name" value="ATPase domain of HSP90 chaperone/DNA topoisomerase II/histidine kinase"/>
    <property type="match status" value="1"/>
</dbReference>
<dbReference type="EMBL" id="FOJU01000001">
    <property type="protein sequence ID" value="SFA74374.1"/>
    <property type="molecule type" value="Genomic_DNA"/>
</dbReference>
<dbReference type="PROSITE" id="PS50113">
    <property type="entry name" value="PAC"/>
    <property type="match status" value="1"/>
</dbReference>
<evidence type="ECO:0000313" key="11">
    <source>
        <dbReference type="Proteomes" id="UP000198796"/>
    </source>
</evidence>
<dbReference type="SUPFAM" id="SSF52172">
    <property type="entry name" value="CheY-like"/>
    <property type="match status" value="1"/>
</dbReference>
<dbReference type="InterPro" id="IPR000700">
    <property type="entry name" value="PAS-assoc_C"/>
</dbReference>